<dbReference type="SUPFAM" id="SSF161098">
    <property type="entry name" value="MetI-like"/>
    <property type="match status" value="1"/>
</dbReference>
<evidence type="ECO:0000259" key="8">
    <source>
        <dbReference type="PROSITE" id="PS50928"/>
    </source>
</evidence>
<accession>A0A202B8M6</accession>
<feature type="transmembrane region" description="Helical" evidence="7">
    <location>
        <begin position="219"/>
        <end position="241"/>
    </location>
</feature>
<evidence type="ECO:0000256" key="2">
    <source>
        <dbReference type="ARBA" id="ARBA00022448"/>
    </source>
</evidence>
<evidence type="ECO:0000256" key="6">
    <source>
        <dbReference type="ARBA" id="ARBA00023136"/>
    </source>
</evidence>
<dbReference type="Pfam" id="PF00528">
    <property type="entry name" value="BPD_transp_1"/>
    <property type="match status" value="1"/>
</dbReference>
<dbReference type="GO" id="GO:0055085">
    <property type="term" value="P:transmembrane transport"/>
    <property type="evidence" value="ECO:0007669"/>
    <property type="project" value="InterPro"/>
</dbReference>
<comment type="subcellular location">
    <subcellularLocation>
        <location evidence="1 7">Cell membrane</location>
        <topology evidence="1 7">Multi-pass membrane protein</topology>
    </subcellularLocation>
</comment>
<proteinExistence type="inferred from homology"/>
<dbReference type="Gene3D" id="1.10.3720.10">
    <property type="entry name" value="MetI-like"/>
    <property type="match status" value="1"/>
</dbReference>
<dbReference type="RefSeq" id="WP_087698127.1">
    <property type="nucleotide sequence ID" value="NZ_NHOO01000010.1"/>
</dbReference>
<evidence type="ECO:0000256" key="5">
    <source>
        <dbReference type="ARBA" id="ARBA00022989"/>
    </source>
</evidence>
<name>A0A202B8M6_CHRVL</name>
<keyword evidence="2 7" id="KW-0813">Transport</keyword>
<keyword evidence="4 7" id="KW-0812">Transmembrane</keyword>
<gene>
    <name evidence="9" type="ORF">CBW21_13785</name>
</gene>
<evidence type="ECO:0000256" key="3">
    <source>
        <dbReference type="ARBA" id="ARBA00022475"/>
    </source>
</evidence>
<keyword evidence="3" id="KW-1003">Cell membrane</keyword>
<evidence type="ECO:0000256" key="4">
    <source>
        <dbReference type="ARBA" id="ARBA00022692"/>
    </source>
</evidence>
<protein>
    <submittedName>
        <fullName evidence="9">ABC transporter permease</fullName>
    </submittedName>
</protein>
<evidence type="ECO:0000256" key="1">
    <source>
        <dbReference type="ARBA" id="ARBA00004651"/>
    </source>
</evidence>
<feature type="transmembrane region" description="Helical" evidence="7">
    <location>
        <begin position="66"/>
        <end position="90"/>
    </location>
</feature>
<evidence type="ECO:0000313" key="10">
    <source>
        <dbReference type="Proteomes" id="UP000196342"/>
    </source>
</evidence>
<reference evidence="9 10" key="1">
    <citation type="submission" date="2017-05" db="EMBL/GenBank/DDBJ databases">
        <title>Chromobacterium violaceum GHPS1 isolated from Hydrocarbon polluted soil in French Guiana display an awesome secondary metabolite arsenal and a battery of drug and heavy-metal-resistance and detoxification of xenobiotics proteins.</title>
        <authorList>
            <person name="Belbahri L."/>
        </authorList>
    </citation>
    <scope>NUCLEOTIDE SEQUENCE [LARGE SCALE GENOMIC DNA]</scope>
    <source>
        <strain evidence="9 10">GHPS1</strain>
    </source>
</reference>
<feature type="transmembrane region" description="Helical" evidence="7">
    <location>
        <begin position="12"/>
        <end position="35"/>
    </location>
</feature>
<evidence type="ECO:0000256" key="7">
    <source>
        <dbReference type="RuleBase" id="RU363032"/>
    </source>
</evidence>
<dbReference type="PANTHER" id="PTHR30151:SF20">
    <property type="entry name" value="ABC TRANSPORTER PERMEASE PROTEIN HI_0355-RELATED"/>
    <property type="match status" value="1"/>
</dbReference>
<comment type="similarity">
    <text evidence="7">Belongs to the binding-protein-dependent transport system permease family.</text>
</comment>
<dbReference type="PANTHER" id="PTHR30151">
    <property type="entry name" value="ALKANE SULFONATE ABC TRANSPORTER-RELATED, MEMBRANE SUBUNIT"/>
    <property type="match status" value="1"/>
</dbReference>
<organism evidence="9 10">
    <name type="scientific">Chromobacterium violaceum</name>
    <dbReference type="NCBI Taxonomy" id="536"/>
    <lineage>
        <taxon>Bacteria</taxon>
        <taxon>Pseudomonadati</taxon>
        <taxon>Pseudomonadota</taxon>
        <taxon>Betaproteobacteria</taxon>
        <taxon>Neisseriales</taxon>
        <taxon>Chromobacteriaceae</taxon>
        <taxon>Chromobacterium</taxon>
    </lineage>
</organism>
<dbReference type="AlphaFoldDB" id="A0A202B8M6"/>
<dbReference type="Proteomes" id="UP000196342">
    <property type="component" value="Unassembled WGS sequence"/>
</dbReference>
<dbReference type="EMBL" id="NHOO01000010">
    <property type="protein sequence ID" value="OVE47721.1"/>
    <property type="molecule type" value="Genomic_DNA"/>
</dbReference>
<keyword evidence="6 7" id="KW-0472">Membrane</keyword>
<feature type="domain" description="ABC transmembrane type-1" evidence="8">
    <location>
        <begin position="58"/>
        <end position="238"/>
    </location>
</feature>
<dbReference type="PROSITE" id="PS50928">
    <property type="entry name" value="ABC_TM1"/>
    <property type="match status" value="1"/>
</dbReference>
<sequence>MTLRRERFWGISLLIGLAGMWWGLTAGGILPPFFFGEPLMVGRQLLDWLGSGVLFPHLGTTLLETLLALLGGSLAGAGMGLWLALAPLAAAVLDPYIKAANAMPRVVLAPVFALWFGLGIGSKVALGFTLVFFVVFFNVLQGVREVPPAVLDNVRMLGAGRRQLLRHVYLPSAAGWLFSSMRNAVGMAFVGAVVGEYLGSARGMGYLILQAEGAFDINAVIAGVFVLTACALGLDAAVSLAERRLLAWRRGPGGD</sequence>
<dbReference type="InterPro" id="IPR000515">
    <property type="entry name" value="MetI-like"/>
</dbReference>
<dbReference type="InterPro" id="IPR035906">
    <property type="entry name" value="MetI-like_sf"/>
</dbReference>
<dbReference type="CDD" id="cd06261">
    <property type="entry name" value="TM_PBP2"/>
    <property type="match status" value="1"/>
</dbReference>
<evidence type="ECO:0000313" key="9">
    <source>
        <dbReference type="EMBL" id="OVE47721.1"/>
    </source>
</evidence>
<keyword evidence="5 7" id="KW-1133">Transmembrane helix</keyword>
<dbReference type="GO" id="GO:0005886">
    <property type="term" value="C:plasma membrane"/>
    <property type="evidence" value="ECO:0007669"/>
    <property type="project" value="UniProtKB-SubCell"/>
</dbReference>
<comment type="caution">
    <text evidence="9">The sequence shown here is derived from an EMBL/GenBank/DDBJ whole genome shotgun (WGS) entry which is preliminary data.</text>
</comment>
<keyword evidence="10" id="KW-1185">Reference proteome</keyword>